<gene>
    <name evidence="1" type="ORF">BDM02DRAFT_3122223</name>
</gene>
<dbReference type="EMBL" id="MU118151">
    <property type="protein sequence ID" value="KAF9644252.1"/>
    <property type="molecule type" value="Genomic_DNA"/>
</dbReference>
<accession>A0ACB6Z3Z8</accession>
<keyword evidence="2" id="KW-1185">Reference proteome</keyword>
<proteinExistence type="predicted"/>
<reference evidence="1" key="2">
    <citation type="journal article" date="2020" name="Nat. Commun.">
        <title>Large-scale genome sequencing of mycorrhizal fungi provides insights into the early evolution of symbiotic traits.</title>
        <authorList>
            <person name="Miyauchi S."/>
            <person name="Kiss E."/>
            <person name="Kuo A."/>
            <person name="Drula E."/>
            <person name="Kohler A."/>
            <person name="Sanchez-Garcia M."/>
            <person name="Morin E."/>
            <person name="Andreopoulos B."/>
            <person name="Barry K.W."/>
            <person name="Bonito G."/>
            <person name="Buee M."/>
            <person name="Carver A."/>
            <person name="Chen C."/>
            <person name="Cichocki N."/>
            <person name="Clum A."/>
            <person name="Culley D."/>
            <person name="Crous P.W."/>
            <person name="Fauchery L."/>
            <person name="Girlanda M."/>
            <person name="Hayes R.D."/>
            <person name="Keri Z."/>
            <person name="LaButti K."/>
            <person name="Lipzen A."/>
            <person name="Lombard V."/>
            <person name="Magnuson J."/>
            <person name="Maillard F."/>
            <person name="Murat C."/>
            <person name="Nolan M."/>
            <person name="Ohm R.A."/>
            <person name="Pangilinan J."/>
            <person name="Pereira M.F."/>
            <person name="Perotto S."/>
            <person name="Peter M."/>
            <person name="Pfister S."/>
            <person name="Riley R."/>
            <person name="Sitrit Y."/>
            <person name="Stielow J.B."/>
            <person name="Szollosi G."/>
            <person name="Zifcakova L."/>
            <person name="Stursova M."/>
            <person name="Spatafora J.W."/>
            <person name="Tedersoo L."/>
            <person name="Vaario L.M."/>
            <person name="Yamada A."/>
            <person name="Yan M."/>
            <person name="Wang P."/>
            <person name="Xu J."/>
            <person name="Bruns T."/>
            <person name="Baldrian P."/>
            <person name="Vilgalys R."/>
            <person name="Dunand C."/>
            <person name="Henrissat B."/>
            <person name="Grigoriev I.V."/>
            <person name="Hibbett D."/>
            <person name="Nagy L.G."/>
            <person name="Martin F.M."/>
        </authorList>
    </citation>
    <scope>NUCLEOTIDE SEQUENCE</scope>
    <source>
        <strain evidence="1">P2</strain>
    </source>
</reference>
<sequence length="265" mass="29814">MADVVIREITPEVVTFSKPFSRFLGWFPMGGRSTAIKLSSGDVWVIASTPFSNETKDAVEKLGIVKYILAADADHHYFLTEWKKNYPEAKMIGVETLPEKKKGEYWKFDEIYKPGSENKFGFEADIEAVYFSGFSKKDVAWFHKASKTLIVADLIFNLPANEQYSKSKQRKTGFLTKKLNPYAEFHKKFIWGESKDKAAMARDAKTVYGWDFERIIPCHGDTIETKAKEAWASVYTKFLDTPDPTPAPAAETPAETPAEPAAAAA</sequence>
<dbReference type="Proteomes" id="UP000886501">
    <property type="component" value="Unassembled WGS sequence"/>
</dbReference>
<name>A0ACB6Z3Z8_THEGA</name>
<organism evidence="1 2">
    <name type="scientific">Thelephora ganbajun</name>
    <name type="common">Ganba fungus</name>
    <dbReference type="NCBI Taxonomy" id="370292"/>
    <lineage>
        <taxon>Eukaryota</taxon>
        <taxon>Fungi</taxon>
        <taxon>Dikarya</taxon>
        <taxon>Basidiomycota</taxon>
        <taxon>Agaricomycotina</taxon>
        <taxon>Agaricomycetes</taxon>
        <taxon>Thelephorales</taxon>
        <taxon>Thelephoraceae</taxon>
        <taxon>Thelephora</taxon>
    </lineage>
</organism>
<evidence type="ECO:0000313" key="2">
    <source>
        <dbReference type="Proteomes" id="UP000886501"/>
    </source>
</evidence>
<protein>
    <submittedName>
        <fullName evidence="1">Uncharacterized protein</fullName>
    </submittedName>
</protein>
<evidence type="ECO:0000313" key="1">
    <source>
        <dbReference type="EMBL" id="KAF9644252.1"/>
    </source>
</evidence>
<comment type="caution">
    <text evidence="1">The sequence shown here is derived from an EMBL/GenBank/DDBJ whole genome shotgun (WGS) entry which is preliminary data.</text>
</comment>
<reference evidence="1" key="1">
    <citation type="submission" date="2019-10" db="EMBL/GenBank/DDBJ databases">
        <authorList>
            <consortium name="DOE Joint Genome Institute"/>
            <person name="Kuo A."/>
            <person name="Miyauchi S."/>
            <person name="Kiss E."/>
            <person name="Drula E."/>
            <person name="Kohler A."/>
            <person name="Sanchez-Garcia M."/>
            <person name="Andreopoulos B."/>
            <person name="Barry K.W."/>
            <person name="Bonito G."/>
            <person name="Buee M."/>
            <person name="Carver A."/>
            <person name="Chen C."/>
            <person name="Cichocki N."/>
            <person name="Clum A."/>
            <person name="Culley D."/>
            <person name="Crous P.W."/>
            <person name="Fauchery L."/>
            <person name="Girlanda M."/>
            <person name="Hayes R."/>
            <person name="Keri Z."/>
            <person name="Labutti K."/>
            <person name="Lipzen A."/>
            <person name="Lombard V."/>
            <person name="Magnuson J."/>
            <person name="Maillard F."/>
            <person name="Morin E."/>
            <person name="Murat C."/>
            <person name="Nolan M."/>
            <person name="Ohm R."/>
            <person name="Pangilinan J."/>
            <person name="Pereira M."/>
            <person name="Perotto S."/>
            <person name="Peter M."/>
            <person name="Riley R."/>
            <person name="Sitrit Y."/>
            <person name="Stielow B."/>
            <person name="Szollosi G."/>
            <person name="Zifcakova L."/>
            <person name="Stursova M."/>
            <person name="Spatafora J.W."/>
            <person name="Tedersoo L."/>
            <person name="Vaario L.-M."/>
            <person name="Yamada A."/>
            <person name="Yan M."/>
            <person name="Wang P."/>
            <person name="Xu J."/>
            <person name="Bruns T."/>
            <person name="Baldrian P."/>
            <person name="Vilgalys R."/>
            <person name="Henrissat B."/>
            <person name="Grigoriev I.V."/>
            <person name="Hibbett D."/>
            <person name="Nagy L.G."/>
            <person name="Martin F.M."/>
        </authorList>
    </citation>
    <scope>NUCLEOTIDE SEQUENCE</scope>
    <source>
        <strain evidence="1">P2</strain>
    </source>
</reference>